<gene>
    <name evidence="2" type="ORF">B2M26_01405</name>
</gene>
<reference evidence="2 3" key="1">
    <citation type="submission" date="2017-02" db="EMBL/GenBank/DDBJ databases">
        <title>Draft genome of Acidibacillus ferrooxidans Huett2.</title>
        <authorList>
            <person name="Schopf S."/>
        </authorList>
    </citation>
    <scope>NUCLEOTIDE SEQUENCE [LARGE SCALE GENOMIC DNA]</scope>
    <source>
        <strain evidence="2 3">Huett2</strain>
    </source>
</reference>
<dbReference type="InterPro" id="IPR008407">
    <property type="entry name" value="Brnchd-chn_aa_trnsp_AzlD"/>
</dbReference>
<proteinExistence type="predicted"/>
<dbReference type="RefSeq" id="WP_079289740.1">
    <property type="nucleotide sequence ID" value="NZ_MWPS01000003.1"/>
</dbReference>
<dbReference type="Proteomes" id="UP000190229">
    <property type="component" value="Unassembled WGS sequence"/>
</dbReference>
<accession>A0A1V4EWX1</accession>
<name>A0A1V4EWX1_9BACL</name>
<keyword evidence="1" id="KW-0812">Transmembrane</keyword>
<feature type="transmembrane region" description="Helical" evidence="1">
    <location>
        <begin position="87"/>
        <end position="104"/>
    </location>
</feature>
<feature type="transmembrane region" description="Helical" evidence="1">
    <location>
        <begin position="6"/>
        <end position="26"/>
    </location>
</feature>
<organism evidence="2 3">
    <name type="scientific">Ferroacidibacillus organovorans</name>
    <dbReference type="NCBI Taxonomy" id="1765683"/>
    <lineage>
        <taxon>Bacteria</taxon>
        <taxon>Bacillati</taxon>
        <taxon>Bacillota</taxon>
        <taxon>Bacilli</taxon>
        <taxon>Bacillales</taxon>
        <taxon>Alicyclobacillaceae</taxon>
        <taxon>Ferroacidibacillus</taxon>
    </lineage>
</organism>
<comment type="caution">
    <text evidence="2">The sequence shown here is derived from an EMBL/GenBank/DDBJ whole genome shotgun (WGS) entry which is preliminary data.</text>
</comment>
<protein>
    <submittedName>
        <fullName evidence="2">Branched-chain amino acid transport</fullName>
    </submittedName>
</protein>
<keyword evidence="1" id="KW-1133">Transmembrane helix</keyword>
<keyword evidence="3" id="KW-1185">Reference proteome</keyword>
<dbReference type="Pfam" id="PF05437">
    <property type="entry name" value="AzlD"/>
    <property type="match status" value="1"/>
</dbReference>
<keyword evidence="1" id="KW-0472">Membrane</keyword>
<sequence>MSPVLLETVLIGIGTYLFRSGSLSLGSRIAWPEGVRTWLSFVTPAVLGALLGPMILMQNNRVIALSHSADLLAALPTCVVAWFTRHLLLTVATGVVCFAVIRYFV</sequence>
<dbReference type="AlphaFoldDB" id="A0A1V4EWX1"/>
<evidence type="ECO:0000256" key="1">
    <source>
        <dbReference type="SAM" id="Phobius"/>
    </source>
</evidence>
<evidence type="ECO:0000313" key="3">
    <source>
        <dbReference type="Proteomes" id="UP000190229"/>
    </source>
</evidence>
<dbReference type="EMBL" id="MWPS01000003">
    <property type="protein sequence ID" value="OPG17419.1"/>
    <property type="molecule type" value="Genomic_DNA"/>
</dbReference>
<feature type="transmembrane region" description="Helical" evidence="1">
    <location>
        <begin position="38"/>
        <end position="56"/>
    </location>
</feature>
<evidence type="ECO:0000313" key="2">
    <source>
        <dbReference type="EMBL" id="OPG17419.1"/>
    </source>
</evidence>